<dbReference type="InterPro" id="IPR002575">
    <property type="entry name" value="Aminoglycoside_PTrfase"/>
</dbReference>
<dbReference type="Pfam" id="PF01636">
    <property type="entry name" value="APH"/>
    <property type="match status" value="1"/>
</dbReference>
<dbReference type="Proteomes" id="UP000033079">
    <property type="component" value="Chromosome"/>
</dbReference>
<evidence type="ECO:0000259" key="1">
    <source>
        <dbReference type="Pfam" id="PF01636"/>
    </source>
</evidence>
<sequence length="257" mass="30380">MAKFFAEPTGQLKDYNPYKGMMNEYRNLRKAASVINVARPLATNKKFNCVLVTEHIPGKSLEWYIRHEEKLYERLAAVAHMLRQLHENTKSFYNKENEFRNYHDVLGHLKLDHDTRETFNKLLGEWWYSSLLDRDYGCMIHRDVNLSNYIFCKGKPYALDFESSWLEAHPVRDLGILAAELKNEFELHMGGGVKAEPYIGNFLWEYSSDEKDFYYITRTLPFFMSIGLLRSARLHQGEHRNYLIKEACECLKAINYR</sequence>
<reference evidence="2 3" key="1">
    <citation type="submission" date="2014-07" db="EMBL/GenBank/DDBJ databases">
        <title>Methanogenic archaea and the global carbon cycle.</title>
        <authorList>
            <person name="Henriksen J.R."/>
            <person name="Luke J."/>
            <person name="Reinhart S."/>
            <person name="Benedict M.N."/>
            <person name="Youngblut N.D."/>
            <person name="Metcalf M.E."/>
            <person name="Whitaker R.J."/>
            <person name="Metcalf W.W."/>
        </authorList>
    </citation>
    <scope>NUCLEOTIDE SEQUENCE [LARGE SCALE GENOMIC DNA]</scope>
    <source>
        <strain evidence="2 3">227</strain>
    </source>
</reference>
<gene>
    <name evidence="2" type="ORF">MSBR2_1694</name>
</gene>
<dbReference type="PATRIC" id="fig|1434106.5.peg.2176"/>
<dbReference type="SUPFAM" id="SSF56112">
    <property type="entry name" value="Protein kinase-like (PK-like)"/>
    <property type="match status" value="1"/>
</dbReference>
<dbReference type="HOGENOM" id="CLU_071272_0_0_2"/>
<evidence type="ECO:0000313" key="3">
    <source>
        <dbReference type="Proteomes" id="UP000033079"/>
    </source>
</evidence>
<name>A0A0E3R447_METBA</name>
<organism evidence="2 3">
    <name type="scientific">Methanosarcina barkeri 227</name>
    <dbReference type="NCBI Taxonomy" id="1434106"/>
    <lineage>
        <taxon>Archaea</taxon>
        <taxon>Methanobacteriati</taxon>
        <taxon>Methanobacteriota</taxon>
        <taxon>Stenosarchaea group</taxon>
        <taxon>Methanomicrobia</taxon>
        <taxon>Methanosarcinales</taxon>
        <taxon>Methanosarcinaceae</taxon>
        <taxon>Methanosarcina</taxon>
    </lineage>
</organism>
<evidence type="ECO:0000313" key="2">
    <source>
        <dbReference type="EMBL" id="AKB58210.1"/>
    </source>
</evidence>
<dbReference type="EMBL" id="CP009530">
    <property type="protein sequence ID" value="AKB58210.1"/>
    <property type="molecule type" value="Genomic_DNA"/>
</dbReference>
<proteinExistence type="predicted"/>
<protein>
    <recommendedName>
        <fullName evidence="1">Aminoglycoside phosphotransferase domain-containing protein</fullName>
    </recommendedName>
</protein>
<feature type="domain" description="Aminoglycoside phosphotransferase" evidence="1">
    <location>
        <begin position="20"/>
        <end position="179"/>
    </location>
</feature>
<dbReference type="Gene3D" id="3.90.1200.10">
    <property type="match status" value="1"/>
</dbReference>
<dbReference type="InterPro" id="IPR011009">
    <property type="entry name" value="Kinase-like_dom_sf"/>
</dbReference>
<dbReference type="KEGG" id="mbar:MSBR2_1694"/>
<dbReference type="AlphaFoldDB" id="A0A0E3R447"/>
<accession>A0A0E3R447</accession>